<feature type="binding site" description="covalent" evidence="7">
    <location>
        <position position="134"/>
    </location>
    <ligand>
        <name>heme c</name>
        <dbReference type="ChEBI" id="CHEBI:61717"/>
    </ligand>
</feature>
<dbReference type="InterPro" id="IPR002321">
    <property type="entry name" value="Cyt_c_II"/>
</dbReference>
<organism evidence="9 10">
    <name type="scientific">Belnapia rosea</name>
    <dbReference type="NCBI Taxonomy" id="938405"/>
    <lineage>
        <taxon>Bacteria</taxon>
        <taxon>Pseudomonadati</taxon>
        <taxon>Pseudomonadota</taxon>
        <taxon>Alphaproteobacteria</taxon>
        <taxon>Acetobacterales</taxon>
        <taxon>Roseomonadaceae</taxon>
        <taxon>Belnapia</taxon>
    </lineage>
</organism>
<dbReference type="GO" id="GO:0022900">
    <property type="term" value="P:electron transport chain"/>
    <property type="evidence" value="ECO:0007669"/>
    <property type="project" value="InterPro"/>
</dbReference>
<sequence length="144" mass="15409">MTWRMAVSALVFMALAGTALAQGDAIAERRAGLKRMGAHMDAIKPVADARGDVKALEPRVDDMIAWFRTLPQRFPPGSDRGDTKAQPAVWSDRAGFEAANARMLGQLEVLKTAAAAGDSAGFVTAFQATGPQFCGSCHRTFRAR</sequence>
<evidence type="ECO:0000256" key="7">
    <source>
        <dbReference type="PIRSR" id="PIRSR000027-2"/>
    </source>
</evidence>
<dbReference type="Proteomes" id="UP000198925">
    <property type="component" value="Unassembled WGS sequence"/>
</dbReference>
<dbReference type="InterPro" id="IPR010980">
    <property type="entry name" value="Cyt_c/b562"/>
</dbReference>
<evidence type="ECO:0000256" key="5">
    <source>
        <dbReference type="ARBA" id="ARBA00023004"/>
    </source>
</evidence>
<evidence type="ECO:0000313" key="9">
    <source>
        <dbReference type="EMBL" id="SDD10269.1"/>
    </source>
</evidence>
<proteinExistence type="predicted"/>
<keyword evidence="8" id="KW-0732">Signal</keyword>
<feature type="binding site" description="covalent" evidence="7">
    <location>
        <position position="137"/>
    </location>
    <ligand>
        <name>heme c</name>
        <dbReference type="ChEBI" id="CHEBI:61717"/>
    </ligand>
</feature>
<feature type="chain" id="PRO_5011466214" evidence="8">
    <location>
        <begin position="22"/>
        <end position="144"/>
    </location>
</feature>
<accession>A0A1G6S082</accession>
<dbReference type="AlphaFoldDB" id="A0A1G6S082"/>
<keyword evidence="3 6" id="KW-0479">Metal-binding</keyword>
<comment type="PTM">
    <text evidence="7">Binds 1 heme group per subunit.</text>
</comment>
<name>A0A1G6S082_9PROT</name>
<dbReference type="PROSITE" id="PS51009">
    <property type="entry name" value="CYTCII"/>
    <property type="match status" value="1"/>
</dbReference>
<dbReference type="SUPFAM" id="SSF47175">
    <property type="entry name" value="Cytochromes"/>
    <property type="match status" value="1"/>
</dbReference>
<dbReference type="GO" id="GO:0042597">
    <property type="term" value="C:periplasmic space"/>
    <property type="evidence" value="ECO:0007669"/>
    <property type="project" value="InterPro"/>
</dbReference>
<dbReference type="STRING" id="938405.SAMN02927895_04302"/>
<keyword evidence="2 7" id="KW-0349">Heme</keyword>
<dbReference type="InterPro" id="IPR012127">
    <property type="entry name" value="Cyt_c_prime"/>
</dbReference>
<evidence type="ECO:0000256" key="1">
    <source>
        <dbReference type="ARBA" id="ARBA00022448"/>
    </source>
</evidence>
<feature type="signal peptide" evidence="8">
    <location>
        <begin position="1"/>
        <end position="21"/>
    </location>
</feature>
<keyword evidence="5 6" id="KW-0408">Iron</keyword>
<evidence type="ECO:0000256" key="4">
    <source>
        <dbReference type="ARBA" id="ARBA00022982"/>
    </source>
</evidence>
<keyword evidence="4" id="KW-0249">Electron transport</keyword>
<reference evidence="9 10" key="1">
    <citation type="submission" date="2016-10" db="EMBL/GenBank/DDBJ databases">
        <authorList>
            <person name="de Groot N.N."/>
        </authorList>
    </citation>
    <scope>NUCLEOTIDE SEQUENCE [LARGE SCALE GENOMIC DNA]</scope>
    <source>
        <strain evidence="9 10">CPCC 100156</strain>
    </source>
</reference>
<dbReference type="Gene3D" id="1.20.120.10">
    <property type="entry name" value="Cytochrome c/b562"/>
    <property type="match status" value="1"/>
</dbReference>
<keyword evidence="10" id="KW-1185">Reference proteome</keyword>
<dbReference type="PIRSF" id="PIRSF000027">
    <property type="entry name" value="Cytc_c_prime"/>
    <property type="match status" value="1"/>
</dbReference>
<keyword evidence="1" id="KW-0813">Transport</keyword>
<dbReference type="Pfam" id="PF01322">
    <property type="entry name" value="Cytochrom_C_2"/>
    <property type="match status" value="1"/>
</dbReference>
<protein>
    <submittedName>
        <fullName evidence="9">Cytochrome c556</fullName>
    </submittedName>
</protein>
<dbReference type="GO" id="GO:0020037">
    <property type="term" value="F:heme binding"/>
    <property type="evidence" value="ECO:0007669"/>
    <property type="project" value="InterPro"/>
</dbReference>
<evidence type="ECO:0000256" key="2">
    <source>
        <dbReference type="ARBA" id="ARBA00022617"/>
    </source>
</evidence>
<evidence type="ECO:0000256" key="3">
    <source>
        <dbReference type="ARBA" id="ARBA00022723"/>
    </source>
</evidence>
<gene>
    <name evidence="9" type="ORF">SAMN04487779_1004215</name>
</gene>
<evidence type="ECO:0000313" key="10">
    <source>
        <dbReference type="Proteomes" id="UP000198925"/>
    </source>
</evidence>
<dbReference type="EMBL" id="FMZX01000004">
    <property type="protein sequence ID" value="SDD10269.1"/>
    <property type="molecule type" value="Genomic_DNA"/>
</dbReference>
<evidence type="ECO:0000256" key="6">
    <source>
        <dbReference type="PIRSR" id="PIRSR000027-1"/>
    </source>
</evidence>
<evidence type="ECO:0000256" key="8">
    <source>
        <dbReference type="SAM" id="SignalP"/>
    </source>
</evidence>
<dbReference type="GO" id="GO:0005506">
    <property type="term" value="F:iron ion binding"/>
    <property type="evidence" value="ECO:0007669"/>
    <property type="project" value="InterPro"/>
</dbReference>
<dbReference type="GO" id="GO:0009055">
    <property type="term" value="F:electron transfer activity"/>
    <property type="evidence" value="ECO:0007669"/>
    <property type="project" value="InterPro"/>
</dbReference>
<feature type="binding site" description="axial binding residue" evidence="6">
    <location>
        <position position="138"/>
    </location>
    <ligand>
        <name>heme c</name>
        <dbReference type="ChEBI" id="CHEBI:61717"/>
    </ligand>
    <ligandPart>
        <name>Fe</name>
        <dbReference type="ChEBI" id="CHEBI:18248"/>
    </ligandPart>
</feature>